<comment type="caution">
    <text evidence="6">The sequence shown here is derived from an EMBL/GenBank/DDBJ whole genome shotgun (WGS) entry which is preliminary data.</text>
</comment>
<dbReference type="SUPFAM" id="SSF56112">
    <property type="entry name" value="Protein kinase-like (PK-like)"/>
    <property type="match status" value="1"/>
</dbReference>
<proteinExistence type="predicted"/>
<evidence type="ECO:0000256" key="2">
    <source>
        <dbReference type="ARBA" id="ARBA00022679"/>
    </source>
</evidence>
<dbReference type="GO" id="GO:0016301">
    <property type="term" value="F:kinase activity"/>
    <property type="evidence" value="ECO:0007669"/>
    <property type="project" value="UniProtKB-KW"/>
</dbReference>
<keyword evidence="4" id="KW-0418">Kinase</keyword>
<dbReference type="Proteomes" id="UP001202328">
    <property type="component" value="Unassembled WGS sequence"/>
</dbReference>
<dbReference type="Gene3D" id="1.10.510.10">
    <property type="entry name" value="Transferase(Phosphotransferase) domain 1"/>
    <property type="match status" value="1"/>
</dbReference>
<reference evidence="6" key="1">
    <citation type="submission" date="2022-04" db="EMBL/GenBank/DDBJ databases">
        <title>A functionally conserved STORR gene fusion in Papaver species that diverged 16.8 million years ago.</title>
        <authorList>
            <person name="Catania T."/>
        </authorList>
    </citation>
    <scope>NUCLEOTIDE SEQUENCE</scope>
    <source>
        <strain evidence="6">S-188037</strain>
    </source>
</reference>
<keyword evidence="2" id="KW-0808">Transferase</keyword>
<dbReference type="InterPro" id="IPR011009">
    <property type="entry name" value="Kinase-like_dom_sf"/>
</dbReference>
<evidence type="ECO:0000256" key="4">
    <source>
        <dbReference type="ARBA" id="ARBA00022777"/>
    </source>
</evidence>
<evidence type="ECO:0000256" key="1">
    <source>
        <dbReference type="ARBA" id="ARBA00022553"/>
    </source>
</evidence>
<dbReference type="PANTHER" id="PTHR47983:SF3">
    <property type="entry name" value="OS05G0135800 PROTEIN"/>
    <property type="match status" value="1"/>
</dbReference>
<keyword evidence="3" id="KW-0547">Nucleotide-binding</keyword>
<sequence>MELDKKKANNQGRRGQHLYRSLESLRIRHKHSFGVVMLEILTGRKPFDSSRSRSEQYLVRWETPLLHDIDALDKMVDSSLKGHYLPKSLSRFADVVALCVQSKPEFRPPMSEASFLSCTSVVFGCSISFISRWCPVSSYVFRWHPASSFVFSTVIKLLSLENSYLENHAAISSSVLYGQPESQARLGRKGY</sequence>
<dbReference type="GO" id="GO:0005524">
    <property type="term" value="F:ATP binding"/>
    <property type="evidence" value="ECO:0007669"/>
    <property type="project" value="UniProtKB-KW"/>
</dbReference>
<evidence type="ECO:0000256" key="5">
    <source>
        <dbReference type="ARBA" id="ARBA00022840"/>
    </source>
</evidence>
<dbReference type="EMBL" id="JAJJMB010000874">
    <property type="protein sequence ID" value="KAI3960783.1"/>
    <property type="molecule type" value="Genomic_DNA"/>
</dbReference>
<protein>
    <recommendedName>
        <fullName evidence="8">Protein kinase domain-containing protein</fullName>
    </recommendedName>
</protein>
<evidence type="ECO:0000256" key="3">
    <source>
        <dbReference type="ARBA" id="ARBA00022741"/>
    </source>
</evidence>
<dbReference type="InterPro" id="IPR052101">
    <property type="entry name" value="Plant_StressResp_Kinase"/>
</dbReference>
<dbReference type="AlphaFoldDB" id="A0AAD4TMA5"/>
<organism evidence="6 7">
    <name type="scientific">Papaver atlanticum</name>
    <dbReference type="NCBI Taxonomy" id="357466"/>
    <lineage>
        <taxon>Eukaryota</taxon>
        <taxon>Viridiplantae</taxon>
        <taxon>Streptophyta</taxon>
        <taxon>Embryophyta</taxon>
        <taxon>Tracheophyta</taxon>
        <taxon>Spermatophyta</taxon>
        <taxon>Magnoliopsida</taxon>
        <taxon>Ranunculales</taxon>
        <taxon>Papaveraceae</taxon>
        <taxon>Papaveroideae</taxon>
        <taxon>Papaver</taxon>
    </lineage>
</organism>
<keyword evidence="7" id="KW-1185">Reference proteome</keyword>
<dbReference type="PANTHER" id="PTHR47983">
    <property type="entry name" value="PTO-INTERACTING PROTEIN 1-LIKE"/>
    <property type="match status" value="1"/>
</dbReference>
<gene>
    <name evidence="6" type="ORF">MKW98_026175</name>
</gene>
<keyword evidence="5" id="KW-0067">ATP-binding</keyword>
<evidence type="ECO:0000313" key="6">
    <source>
        <dbReference type="EMBL" id="KAI3960783.1"/>
    </source>
</evidence>
<name>A0AAD4TMA5_9MAGN</name>
<evidence type="ECO:0000313" key="7">
    <source>
        <dbReference type="Proteomes" id="UP001202328"/>
    </source>
</evidence>
<accession>A0AAD4TMA5</accession>
<evidence type="ECO:0008006" key="8">
    <source>
        <dbReference type="Google" id="ProtNLM"/>
    </source>
</evidence>
<keyword evidence="1" id="KW-0597">Phosphoprotein</keyword>